<evidence type="ECO:0000313" key="2">
    <source>
        <dbReference type="Proteomes" id="UP000722485"/>
    </source>
</evidence>
<dbReference type="AlphaFoldDB" id="A0A9P5H0N8"/>
<sequence>MNYLFGPSPCPDVYVDTHSFSADNTDYRSNPFAGMTLDEFMASLQVDTLRDALRRRQIMLASLFKDASTKVKDPYSASSDQVSVDLREKMKDLLNKQQSYVQDIRHSKEHLRVFANVDYDEKEATTVTLKMHLVHLVKEAWKRDEQLVEAISEYESLDDMEENKEKGRFGLPNYPDSFFMDDAVVIHWPAEAPPFDDTNGYIPYGAVYSRRVLLSNLPKGITPAQILKGVRGLGGLLQIYKINAGKITGDGTDMAMLEFHWPSTALEYTLYLMKKPMYYMDAKGVKYRAGVEHVPTRSWPVSSNEQHHGCVKSEDFPTGRSLRFTHFPQGGVWYFIDQIGTKNIIEVSYMKADDLYKDGTLTVEFTTVFEAGRVRTLVEEFEFKFYKLTHPRKIIAFYSDAECRTDSLWKTTNKHIIPHVPVDHLALKWDVRPWNMLWPTSFVNFPAPSIPRKPVPASTKPETALLKSLNINIHSVEQDEGKTCYAWGHRYAIVGTTIRIYSRDKRWTIAQKNDVDSLFASTSNIPEYSKFWDTYFANNDMINVRKWEEYAKIARHRREKSAEQGLQD</sequence>
<dbReference type="EMBL" id="JAANBB010000885">
    <property type="protein sequence ID" value="KAF7532623.1"/>
    <property type="molecule type" value="Genomic_DNA"/>
</dbReference>
<keyword evidence="2" id="KW-1185">Reference proteome</keyword>
<protein>
    <submittedName>
        <fullName evidence="1">Uncharacterized protein</fullName>
    </submittedName>
</protein>
<accession>A0A9P5H0N8</accession>
<dbReference type="OrthoDB" id="4865224at2759"/>
<reference evidence="1" key="1">
    <citation type="submission" date="2020-03" db="EMBL/GenBank/DDBJ databases">
        <title>Draft Genome Sequence of Cylindrodendrum hubeiense.</title>
        <authorList>
            <person name="Buettner E."/>
            <person name="Kellner H."/>
        </authorList>
    </citation>
    <scope>NUCLEOTIDE SEQUENCE</scope>
    <source>
        <strain evidence="1">IHI 201604</strain>
    </source>
</reference>
<proteinExistence type="predicted"/>
<evidence type="ECO:0000313" key="1">
    <source>
        <dbReference type="EMBL" id="KAF7532623.1"/>
    </source>
</evidence>
<comment type="caution">
    <text evidence="1">The sequence shown here is derived from an EMBL/GenBank/DDBJ whole genome shotgun (WGS) entry which is preliminary data.</text>
</comment>
<organism evidence="1 2">
    <name type="scientific">Cylindrodendrum hubeiense</name>
    <dbReference type="NCBI Taxonomy" id="595255"/>
    <lineage>
        <taxon>Eukaryota</taxon>
        <taxon>Fungi</taxon>
        <taxon>Dikarya</taxon>
        <taxon>Ascomycota</taxon>
        <taxon>Pezizomycotina</taxon>
        <taxon>Sordariomycetes</taxon>
        <taxon>Hypocreomycetidae</taxon>
        <taxon>Hypocreales</taxon>
        <taxon>Nectriaceae</taxon>
        <taxon>Cylindrodendrum</taxon>
    </lineage>
</organism>
<dbReference type="Proteomes" id="UP000722485">
    <property type="component" value="Unassembled WGS sequence"/>
</dbReference>
<name>A0A9P5H0N8_9HYPO</name>
<gene>
    <name evidence="1" type="ORF">G7Z17_g13619</name>
</gene>